<feature type="non-terminal residue" evidence="1">
    <location>
        <position position="1"/>
    </location>
</feature>
<organism evidence="1">
    <name type="scientific">marine sediment metagenome</name>
    <dbReference type="NCBI Taxonomy" id="412755"/>
    <lineage>
        <taxon>unclassified sequences</taxon>
        <taxon>metagenomes</taxon>
        <taxon>ecological metagenomes</taxon>
    </lineage>
</organism>
<sequence>DYLAFNVHERFGGVFRYGSVTLRFSRAVRTEPGYLYAIVYGCWTDEPSFSINFELTGMVTELTPPWLG</sequence>
<dbReference type="EMBL" id="BARV01006727">
    <property type="protein sequence ID" value="GAI16397.1"/>
    <property type="molecule type" value="Genomic_DNA"/>
</dbReference>
<accession>X1LAP9</accession>
<reference evidence="1" key="1">
    <citation type="journal article" date="2014" name="Front. Microbiol.">
        <title>High frequency of phylogenetically diverse reductive dehalogenase-homologous genes in deep subseafloor sedimentary metagenomes.</title>
        <authorList>
            <person name="Kawai M."/>
            <person name="Futagami T."/>
            <person name="Toyoda A."/>
            <person name="Takaki Y."/>
            <person name="Nishi S."/>
            <person name="Hori S."/>
            <person name="Arai W."/>
            <person name="Tsubouchi T."/>
            <person name="Morono Y."/>
            <person name="Uchiyama I."/>
            <person name="Ito T."/>
            <person name="Fujiyama A."/>
            <person name="Inagaki F."/>
            <person name="Takami H."/>
        </authorList>
    </citation>
    <scope>NUCLEOTIDE SEQUENCE</scope>
    <source>
        <strain evidence="1">Expedition CK06-06</strain>
    </source>
</reference>
<protein>
    <submittedName>
        <fullName evidence="1">Uncharacterized protein</fullName>
    </submittedName>
</protein>
<comment type="caution">
    <text evidence="1">The sequence shown here is derived from an EMBL/GenBank/DDBJ whole genome shotgun (WGS) entry which is preliminary data.</text>
</comment>
<name>X1LAP9_9ZZZZ</name>
<proteinExistence type="predicted"/>
<dbReference type="AlphaFoldDB" id="X1LAP9"/>
<gene>
    <name evidence="1" type="ORF">S06H3_13781</name>
</gene>
<evidence type="ECO:0000313" key="1">
    <source>
        <dbReference type="EMBL" id="GAI16397.1"/>
    </source>
</evidence>